<feature type="transmembrane region" description="Helical" evidence="5">
    <location>
        <begin position="119"/>
        <end position="140"/>
    </location>
</feature>
<evidence type="ECO:0000259" key="6">
    <source>
        <dbReference type="PROSITE" id="PS50850"/>
    </source>
</evidence>
<dbReference type="CDD" id="cd17321">
    <property type="entry name" value="MFS_MMR_MDR_like"/>
    <property type="match status" value="1"/>
</dbReference>
<dbReference type="Pfam" id="PF07690">
    <property type="entry name" value="MFS_1"/>
    <property type="match status" value="1"/>
</dbReference>
<dbReference type="AlphaFoldDB" id="A0A8J3QEG2"/>
<feature type="transmembrane region" description="Helical" evidence="5">
    <location>
        <begin position="94"/>
        <end position="113"/>
    </location>
</feature>
<proteinExistence type="predicted"/>
<gene>
    <name evidence="7" type="primary">actII-2_2</name>
    <name evidence="7" type="ORF">Rhe02_73970</name>
</gene>
<feature type="transmembrane region" description="Helical" evidence="5">
    <location>
        <begin position="324"/>
        <end position="342"/>
    </location>
</feature>
<dbReference type="InterPro" id="IPR036259">
    <property type="entry name" value="MFS_trans_sf"/>
</dbReference>
<dbReference type="EMBL" id="BONY01000066">
    <property type="protein sequence ID" value="GIH09330.1"/>
    <property type="molecule type" value="Genomic_DNA"/>
</dbReference>
<feature type="transmembrane region" description="Helical" evidence="5">
    <location>
        <begin position="454"/>
        <end position="471"/>
    </location>
</feature>
<feature type="transmembrane region" description="Helical" evidence="5">
    <location>
        <begin position="219"/>
        <end position="238"/>
    </location>
</feature>
<feature type="domain" description="Major facilitator superfamily (MFS) profile" evidence="6">
    <location>
        <begin position="28"/>
        <end position="476"/>
    </location>
</feature>
<feature type="transmembrane region" description="Helical" evidence="5">
    <location>
        <begin position="244"/>
        <end position="265"/>
    </location>
</feature>
<dbReference type="SUPFAM" id="SSF103473">
    <property type="entry name" value="MFS general substrate transporter"/>
    <property type="match status" value="2"/>
</dbReference>
<feature type="transmembrane region" description="Helical" evidence="5">
    <location>
        <begin position="420"/>
        <end position="442"/>
    </location>
</feature>
<feature type="transmembrane region" description="Helical" evidence="5">
    <location>
        <begin position="354"/>
        <end position="374"/>
    </location>
</feature>
<dbReference type="PANTHER" id="PTHR42718">
    <property type="entry name" value="MAJOR FACILITATOR SUPERFAMILY MULTIDRUG TRANSPORTER MFSC"/>
    <property type="match status" value="1"/>
</dbReference>
<name>A0A8J3QEG2_9ACTN</name>
<dbReference type="Gene3D" id="1.20.1250.20">
    <property type="entry name" value="MFS general substrate transporter like domains"/>
    <property type="match status" value="1"/>
</dbReference>
<dbReference type="Gene3D" id="1.20.1720.10">
    <property type="entry name" value="Multidrug resistance protein D"/>
    <property type="match status" value="1"/>
</dbReference>
<dbReference type="GO" id="GO:0022857">
    <property type="term" value="F:transmembrane transporter activity"/>
    <property type="evidence" value="ECO:0007669"/>
    <property type="project" value="InterPro"/>
</dbReference>
<feature type="transmembrane region" description="Helical" evidence="5">
    <location>
        <begin position="187"/>
        <end position="207"/>
    </location>
</feature>
<feature type="transmembrane region" description="Helical" evidence="5">
    <location>
        <begin position="386"/>
        <end position="408"/>
    </location>
</feature>
<feature type="transmembrane region" description="Helical" evidence="5">
    <location>
        <begin position="26"/>
        <end position="51"/>
    </location>
</feature>
<organism evidence="7 8">
    <name type="scientific">Rhizocola hellebori</name>
    <dbReference type="NCBI Taxonomy" id="1392758"/>
    <lineage>
        <taxon>Bacteria</taxon>
        <taxon>Bacillati</taxon>
        <taxon>Actinomycetota</taxon>
        <taxon>Actinomycetes</taxon>
        <taxon>Micromonosporales</taxon>
        <taxon>Micromonosporaceae</taxon>
        <taxon>Rhizocola</taxon>
    </lineage>
</organism>
<feature type="transmembrane region" description="Helical" evidence="5">
    <location>
        <begin position="286"/>
        <end position="312"/>
    </location>
</feature>
<feature type="transmembrane region" description="Helical" evidence="5">
    <location>
        <begin position="63"/>
        <end position="82"/>
    </location>
</feature>
<protein>
    <submittedName>
        <fullName evidence="7">Putative actinorhodin transporter</fullName>
    </submittedName>
</protein>
<dbReference type="InterPro" id="IPR011701">
    <property type="entry name" value="MFS"/>
</dbReference>
<evidence type="ECO:0000256" key="1">
    <source>
        <dbReference type="ARBA" id="ARBA00004651"/>
    </source>
</evidence>
<evidence type="ECO:0000256" key="2">
    <source>
        <dbReference type="ARBA" id="ARBA00022692"/>
    </source>
</evidence>
<comment type="subcellular location">
    <subcellularLocation>
        <location evidence="1">Cell membrane</location>
        <topology evidence="1">Multi-pass membrane protein</topology>
    </subcellularLocation>
</comment>
<keyword evidence="3 5" id="KW-1133">Transmembrane helix</keyword>
<evidence type="ECO:0000313" key="7">
    <source>
        <dbReference type="EMBL" id="GIH09330.1"/>
    </source>
</evidence>
<comment type="caution">
    <text evidence="7">The sequence shown here is derived from an EMBL/GenBank/DDBJ whole genome shotgun (WGS) entry which is preliminary data.</text>
</comment>
<sequence>MTTVEQSAPTTPTFASASGAVYRVRWIAFGVVLFAGVLDLLDSLITTIAAPVIRAGLGGGNSVMQWLTAGYTLALSSGLIVGGRLGDIYGRKKIFLIGMGGFTLMSVLCGLATDPGELVVFRVLQGLFGAVMLPQGLGFFKELFPPRELGTAFGMIGPLMGIATVGGPILGGWLLSANLLGLGWRSIFLINLPLGAVALFMAVKYLPESRVPTAKRLDWTGAGIVSLAALLLVFPVVQGHQYGWPLWIFGLLVLGIVLFGLFGWYERTHTARGGEPLVIPTLFKKRAFTGGLVGGLSLFGALVGFSLVLTIYLQVGLGYGPLKAALTVLPMAFAQAVGLVVARMWLADRLGRRLIHLGVIVTGAGVLLLALTLIPEMTPWRFAPSLLVTGVGIGFALSALFNIFLAAVEPHETGSASGTFTAVQQFAGALGVAVLGTVYFGLLGEHTAAFRTTLWAVGVMLVLAFAAAFLLPKARSSWESPSSH</sequence>
<evidence type="ECO:0000256" key="3">
    <source>
        <dbReference type="ARBA" id="ARBA00022989"/>
    </source>
</evidence>
<dbReference type="GO" id="GO:0005886">
    <property type="term" value="C:plasma membrane"/>
    <property type="evidence" value="ECO:0007669"/>
    <property type="project" value="UniProtKB-SubCell"/>
</dbReference>
<dbReference type="RefSeq" id="WP_239124285.1">
    <property type="nucleotide sequence ID" value="NZ_BONY01000066.1"/>
</dbReference>
<keyword evidence="8" id="KW-1185">Reference proteome</keyword>
<evidence type="ECO:0000256" key="5">
    <source>
        <dbReference type="SAM" id="Phobius"/>
    </source>
</evidence>
<dbReference type="PANTHER" id="PTHR42718:SF39">
    <property type="entry name" value="ACTINORHODIN TRANSPORTER-RELATED"/>
    <property type="match status" value="1"/>
</dbReference>
<keyword evidence="2 5" id="KW-0812">Transmembrane</keyword>
<dbReference type="Proteomes" id="UP000612899">
    <property type="component" value="Unassembled WGS sequence"/>
</dbReference>
<accession>A0A8J3QEG2</accession>
<reference evidence="7" key="1">
    <citation type="submission" date="2021-01" db="EMBL/GenBank/DDBJ databases">
        <title>Whole genome shotgun sequence of Rhizocola hellebori NBRC 109834.</title>
        <authorList>
            <person name="Komaki H."/>
            <person name="Tamura T."/>
        </authorList>
    </citation>
    <scope>NUCLEOTIDE SEQUENCE</scope>
    <source>
        <strain evidence="7">NBRC 109834</strain>
    </source>
</reference>
<dbReference type="InterPro" id="IPR020846">
    <property type="entry name" value="MFS_dom"/>
</dbReference>
<evidence type="ECO:0000313" key="8">
    <source>
        <dbReference type="Proteomes" id="UP000612899"/>
    </source>
</evidence>
<keyword evidence="4 5" id="KW-0472">Membrane</keyword>
<feature type="transmembrane region" description="Helical" evidence="5">
    <location>
        <begin position="152"/>
        <end position="175"/>
    </location>
</feature>
<dbReference type="PROSITE" id="PS50850">
    <property type="entry name" value="MFS"/>
    <property type="match status" value="1"/>
</dbReference>
<evidence type="ECO:0000256" key="4">
    <source>
        <dbReference type="ARBA" id="ARBA00023136"/>
    </source>
</evidence>